<sequence length="125" mass="13586">VSVSKLIQQARFQVRGYTFSGNPDFEKNANAAIDEAIVGVNTLAGDVSSQYIPQLQKANLALKGYRAAVGQYRDAQQVSRQALEKMTNLGQQLLDISDKLTVSQNAKRDADSRQAQSMLGLATVL</sequence>
<dbReference type="EMBL" id="BKCJ011737550">
    <property type="protein sequence ID" value="GFD49202.1"/>
    <property type="molecule type" value="Genomic_DNA"/>
</dbReference>
<feature type="non-terminal residue" evidence="2">
    <location>
        <position position="125"/>
    </location>
</feature>
<evidence type="ECO:0000259" key="1">
    <source>
        <dbReference type="Pfam" id="PF16591"/>
    </source>
</evidence>
<feature type="non-terminal residue" evidence="2">
    <location>
        <position position="1"/>
    </location>
</feature>
<feature type="domain" description="HBM" evidence="1">
    <location>
        <begin position="3"/>
        <end position="115"/>
    </location>
</feature>
<name>A0A699WNA0_TANCI</name>
<organism evidence="2">
    <name type="scientific">Tanacetum cinerariifolium</name>
    <name type="common">Dalmatian daisy</name>
    <name type="synonym">Chrysanthemum cinerariifolium</name>
    <dbReference type="NCBI Taxonomy" id="118510"/>
    <lineage>
        <taxon>Eukaryota</taxon>
        <taxon>Viridiplantae</taxon>
        <taxon>Streptophyta</taxon>
        <taxon>Embryophyta</taxon>
        <taxon>Tracheophyta</taxon>
        <taxon>Spermatophyta</taxon>
        <taxon>Magnoliopsida</taxon>
        <taxon>eudicotyledons</taxon>
        <taxon>Gunneridae</taxon>
        <taxon>Pentapetalae</taxon>
        <taxon>asterids</taxon>
        <taxon>campanulids</taxon>
        <taxon>Asterales</taxon>
        <taxon>Asteraceae</taxon>
        <taxon>Asteroideae</taxon>
        <taxon>Anthemideae</taxon>
        <taxon>Anthemidinae</taxon>
        <taxon>Tanacetum</taxon>
    </lineage>
</organism>
<evidence type="ECO:0000313" key="2">
    <source>
        <dbReference type="EMBL" id="GFD49202.1"/>
    </source>
</evidence>
<dbReference type="InterPro" id="IPR032255">
    <property type="entry name" value="HBM"/>
</dbReference>
<accession>A0A699WNA0</accession>
<dbReference type="AlphaFoldDB" id="A0A699WNA0"/>
<reference evidence="2" key="1">
    <citation type="journal article" date="2019" name="Sci. Rep.">
        <title>Draft genome of Tanacetum cinerariifolium, the natural source of mosquito coil.</title>
        <authorList>
            <person name="Yamashiro T."/>
            <person name="Shiraishi A."/>
            <person name="Satake H."/>
            <person name="Nakayama K."/>
        </authorList>
    </citation>
    <scope>NUCLEOTIDE SEQUENCE</scope>
</reference>
<protein>
    <recommendedName>
        <fullName evidence="1">HBM domain-containing protein</fullName>
    </recommendedName>
</protein>
<proteinExistence type="predicted"/>
<dbReference type="Pfam" id="PF16591">
    <property type="entry name" value="HBM"/>
    <property type="match status" value="1"/>
</dbReference>
<gene>
    <name evidence="2" type="ORF">Tci_921171</name>
</gene>
<comment type="caution">
    <text evidence="2">The sequence shown here is derived from an EMBL/GenBank/DDBJ whole genome shotgun (WGS) entry which is preliminary data.</text>
</comment>
<dbReference type="Gene3D" id="1.20.1440.210">
    <property type="match status" value="1"/>
</dbReference>